<accession>A0A381TY21</accession>
<comment type="similarity">
    <text evidence="1">Belongs to the RutC family.</text>
</comment>
<organism evidence="2">
    <name type="scientific">marine metagenome</name>
    <dbReference type="NCBI Taxonomy" id="408172"/>
    <lineage>
        <taxon>unclassified sequences</taxon>
        <taxon>metagenomes</taxon>
        <taxon>ecological metagenomes</taxon>
    </lineage>
</organism>
<proteinExistence type="inferred from homology"/>
<dbReference type="PANTHER" id="PTHR11803">
    <property type="entry name" value="2-IMINOBUTANOATE/2-IMINOPROPANOATE DEAMINASE RIDA"/>
    <property type="match status" value="1"/>
</dbReference>
<dbReference type="Pfam" id="PF01042">
    <property type="entry name" value="Ribonuc_L-PSP"/>
    <property type="match status" value="3"/>
</dbReference>
<reference evidence="2" key="1">
    <citation type="submission" date="2018-05" db="EMBL/GenBank/DDBJ databases">
        <authorList>
            <person name="Lanie J.A."/>
            <person name="Ng W.-L."/>
            <person name="Kazmierczak K.M."/>
            <person name="Andrzejewski T.M."/>
            <person name="Davidsen T.M."/>
            <person name="Wayne K.J."/>
            <person name="Tettelin H."/>
            <person name="Glass J.I."/>
            <person name="Rusch D."/>
            <person name="Podicherti R."/>
            <person name="Tsui H.-C.T."/>
            <person name="Winkler M.E."/>
        </authorList>
    </citation>
    <scope>NUCLEOTIDE SEQUENCE</scope>
</reference>
<dbReference type="InterPro" id="IPR035959">
    <property type="entry name" value="RutC-like_sf"/>
</dbReference>
<dbReference type="AlphaFoldDB" id="A0A381TY21"/>
<gene>
    <name evidence="2" type="ORF">METZ01_LOCUS71907</name>
</gene>
<dbReference type="Gene3D" id="3.30.1330.40">
    <property type="entry name" value="RutC-like"/>
    <property type="match status" value="3"/>
</dbReference>
<dbReference type="EMBL" id="UINC01005098">
    <property type="protein sequence ID" value="SVA19053.1"/>
    <property type="molecule type" value="Genomic_DNA"/>
</dbReference>
<protein>
    <submittedName>
        <fullName evidence="2">Uncharacterized protein</fullName>
    </submittedName>
</protein>
<name>A0A381TY21_9ZZZZ</name>
<dbReference type="GO" id="GO:0019239">
    <property type="term" value="F:deaminase activity"/>
    <property type="evidence" value="ECO:0007669"/>
    <property type="project" value="TreeGrafter"/>
</dbReference>
<dbReference type="SUPFAM" id="SSF55298">
    <property type="entry name" value="YjgF-like"/>
    <property type="match status" value="3"/>
</dbReference>
<evidence type="ECO:0000256" key="1">
    <source>
        <dbReference type="ARBA" id="ARBA00010552"/>
    </source>
</evidence>
<dbReference type="CDD" id="cd00448">
    <property type="entry name" value="YjgF_YER057c_UK114_family"/>
    <property type="match status" value="3"/>
</dbReference>
<evidence type="ECO:0000313" key="2">
    <source>
        <dbReference type="EMBL" id="SVA19053.1"/>
    </source>
</evidence>
<dbReference type="PANTHER" id="PTHR11803:SF58">
    <property type="entry name" value="PROTEIN HMF1-RELATED"/>
    <property type="match status" value="1"/>
</dbReference>
<dbReference type="GO" id="GO:0005829">
    <property type="term" value="C:cytosol"/>
    <property type="evidence" value="ECO:0007669"/>
    <property type="project" value="TreeGrafter"/>
</dbReference>
<dbReference type="InterPro" id="IPR006175">
    <property type="entry name" value="YjgF/YER057c/UK114"/>
</dbReference>
<sequence>MIKVATGVGYNLNRRHFPESRSNTAALASNGQLWQHNHLAGNVTRWPGKNPLEPNARGPPVLVIRLKLNPENGDSILEKTHAWPDDCWNWPIDISHKHAVRCGEMIWVGGQVDLTPAGVVCNPGDRQLQTHHAMAHFARALETLECDLEDLVFLLCFYVNDGSVDERAFLDEVASCLPDSAVPAVNAVPVPYLAYEGLMVEIEGYAMRREDGRRIEKTIAPSESLCALPTPFSQAVRSGKMIFVSGQYPRLTDGTVCHPGDSVVQTRQLMAQVTELLGHFGATCQDVVKLNRWYAGNVGIKDFEPAALACAGFFNEPGPAATGIPLPRHADPDVTIKISVVAMLGEDGAHLPRRHVWPESLWDWHIHLPYKHGLACEEMIFLGGQVSLDKRGRALYPDDLSAQTHQAMQHIGTILGELGADYDDVCKIMTIYQGDCGGESLHGNLGIRAGYFRDPGPATTGVPLPALAYESMVIEIDAFAMAKAKDD</sequence>